<gene>
    <name evidence="8" type="ORF">GCM10023333_02700</name>
</gene>
<keyword evidence="9" id="KW-1185">Reference proteome</keyword>
<dbReference type="InterPro" id="IPR002528">
    <property type="entry name" value="MATE_fam"/>
</dbReference>
<feature type="transmembrane region" description="Helical" evidence="7">
    <location>
        <begin position="192"/>
        <end position="217"/>
    </location>
</feature>
<feature type="transmembrane region" description="Helical" evidence="7">
    <location>
        <begin position="353"/>
        <end position="375"/>
    </location>
</feature>
<dbReference type="EMBL" id="BAABJZ010000004">
    <property type="protein sequence ID" value="GAA4873356.1"/>
    <property type="molecule type" value="Genomic_DNA"/>
</dbReference>
<evidence type="ECO:0000256" key="3">
    <source>
        <dbReference type="ARBA" id="ARBA00022475"/>
    </source>
</evidence>
<evidence type="ECO:0000256" key="7">
    <source>
        <dbReference type="SAM" id="Phobius"/>
    </source>
</evidence>
<comment type="subcellular location">
    <subcellularLocation>
        <location evidence="1">Cell inner membrane</location>
        <topology evidence="1">Multi-pass membrane protein</topology>
    </subcellularLocation>
</comment>
<keyword evidence="4 7" id="KW-0812">Transmembrane</keyword>
<proteinExistence type="predicted"/>
<feature type="transmembrane region" description="Helical" evidence="7">
    <location>
        <begin position="20"/>
        <end position="41"/>
    </location>
</feature>
<evidence type="ECO:0000313" key="8">
    <source>
        <dbReference type="EMBL" id="GAA4873356.1"/>
    </source>
</evidence>
<dbReference type="Pfam" id="PF01554">
    <property type="entry name" value="MatE"/>
    <property type="match status" value="2"/>
</dbReference>
<feature type="transmembrane region" description="Helical" evidence="7">
    <location>
        <begin position="133"/>
        <end position="154"/>
    </location>
</feature>
<keyword evidence="6 7" id="KW-0472">Membrane</keyword>
<dbReference type="NCBIfam" id="TIGR00797">
    <property type="entry name" value="matE"/>
    <property type="match status" value="1"/>
</dbReference>
<feature type="transmembrane region" description="Helical" evidence="7">
    <location>
        <begin position="238"/>
        <end position="263"/>
    </location>
</feature>
<feature type="transmembrane region" description="Helical" evidence="7">
    <location>
        <begin position="89"/>
        <end position="113"/>
    </location>
</feature>
<comment type="caution">
    <text evidence="8">The sequence shown here is derived from an EMBL/GenBank/DDBJ whole genome shotgun (WGS) entry which is preliminary data.</text>
</comment>
<feature type="transmembrane region" description="Helical" evidence="7">
    <location>
        <begin position="166"/>
        <end position="186"/>
    </location>
</feature>
<dbReference type="RefSeq" id="WP_345332654.1">
    <property type="nucleotide sequence ID" value="NZ_BAABJZ010000004.1"/>
</dbReference>
<keyword evidence="3" id="KW-1003">Cell membrane</keyword>
<evidence type="ECO:0000256" key="4">
    <source>
        <dbReference type="ARBA" id="ARBA00022692"/>
    </source>
</evidence>
<protein>
    <submittedName>
        <fullName evidence="8">MATE family efflux transporter</fullName>
    </submittedName>
</protein>
<feature type="transmembrane region" description="Helical" evidence="7">
    <location>
        <begin position="321"/>
        <end position="341"/>
    </location>
</feature>
<organism evidence="8 9">
    <name type="scientific">Ferrimonas pelagia</name>
    <dbReference type="NCBI Taxonomy" id="1177826"/>
    <lineage>
        <taxon>Bacteria</taxon>
        <taxon>Pseudomonadati</taxon>
        <taxon>Pseudomonadota</taxon>
        <taxon>Gammaproteobacteria</taxon>
        <taxon>Alteromonadales</taxon>
        <taxon>Ferrimonadaceae</taxon>
        <taxon>Ferrimonas</taxon>
    </lineage>
</organism>
<feature type="transmembrane region" description="Helical" evidence="7">
    <location>
        <begin position="53"/>
        <end position="77"/>
    </location>
</feature>
<evidence type="ECO:0000256" key="5">
    <source>
        <dbReference type="ARBA" id="ARBA00022989"/>
    </source>
</evidence>
<dbReference type="PIRSF" id="PIRSF006603">
    <property type="entry name" value="DinF"/>
    <property type="match status" value="1"/>
</dbReference>
<evidence type="ECO:0000256" key="6">
    <source>
        <dbReference type="ARBA" id="ARBA00023136"/>
    </source>
</evidence>
<dbReference type="InterPro" id="IPR048279">
    <property type="entry name" value="MdtK-like"/>
</dbReference>
<dbReference type="PANTHER" id="PTHR43549">
    <property type="entry name" value="MULTIDRUG RESISTANCE PROTEIN YPNP-RELATED"/>
    <property type="match status" value="1"/>
</dbReference>
<dbReference type="PANTHER" id="PTHR43549:SF3">
    <property type="entry name" value="MULTIDRUG RESISTANCE PROTEIN YPNP-RELATED"/>
    <property type="match status" value="1"/>
</dbReference>
<dbReference type="Proteomes" id="UP001499988">
    <property type="component" value="Unassembled WGS sequence"/>
</dbReference>
<keyword evidence="5 7" id="KW-1133">Transmembrane helix</keyword>
<keyword evidence="2" id="KW-0813">Transport</keyword>
<feature type="transmembrane region" description="Helical" evidence="7">
    <location>
        <begin position="283"/>
        <end position="300"/>
    </location>
</feature>
<name>A0ABP9ED98_9GAMM</name>
<feature type="transmembrane region" description="Helical" evidence="7">
    <location>
        <begin position="387"/>
        <end position="407"/>
    </location>
</feature>
<feature type="transmembrane region" description="Helical" evidence="7">
    <location>
        <begin position="413"/>
        <end position="435"/>
    </location>
</feature>
<reference evidence="9" key="1">
    <citation type="journal article" date="2019" name="Int. J. Syst. Evol. Microbiol.">
        <title>The Global Catalogue of Microorganisms (GCM) 10K type strain sequencing project: providing services to taxonomists for standard genome sequencing and annotation.</title>
        <authorList>
            <consortium name="The Broad Institute Genomics Platform"/>
            <consortium name="The Broad Institute Genome Sequencing Center for Infectious Disease"/>
            <person name="Wu L."/>
            <person name="Ma J."/>
        </authorList>
    </citation>
    <scope>NUCLEOTIDE SEQUENCE [LARGE SCALE GENOMIC DNA]</scope>
    <source>
        <strain evidence="9">JCM 18401</strain>
    </source>
</reference>
<evidence type="ECO:0000256" key="1">
    <source>
        <dbReference type="ARBA" id="ARBA00004429"/>
    </source>
</evidence>
<evidence type="ECO:0000313" key="9">
    <source>
        <dbReference type="Proteomes" id="UP001499988"/>
    </source>
</evidence>
<dbReference type="InterPro" id="IPR052031">
    <property type="entry name" value="Membrane_Transporter-Flippase"/>
</dbReference>
<accession>A0ABP9ED98</accession>
<evidence type="ECO:0000256" key="2">
    <source>
        <dbReference type="ARBA" id="ARBA00022448"/>
    </source>
</evidence>
<sequence>MHEHQLTQGDPIAHLKRMTWPLLLAMTLLMSFNFVDAYFVSLLGTEELAAFSFTFPVTFTIFSMVIGLGIGTSTVVATARGQGDQQSACATGGTALVLSTGLVVVLCVPVWIWHDMIFQLLGADESMRALTDSYMEVWLLGGLFVAFPMIGNAVMRANGNTRGPSIVMAASAFINAVLDPLLIFGIGPFPELGLAGAALATISAYAISSVIILYMLLKQMNAVGWYRSWANQREASRQILQIAGPAAGANMLTPIAMAAMTAIVAQYGDAAVAALGVGSRLESLAILVVLTLSMSLPPLLSQNAAAGHMSRVRLLYHKVTVFVLVWQGAIALLLLLLSGQIGDWFGQEPEVSASIQLIVMILPLAWGAQGVIILTNSSFNALRRPMSALNLSVVRLFLTYLPLAWIGGKIAGLTGVFAGAAIANVITAIIAWRWMWFFLCCNRQQGVKDKIEVQ</sequence>